<reference evidence="10 11" key="1">
    <citation type="submission" date="2015-12" db="EMBL/GenBank/DDBJ databases">
        <title>Genome sequence of Thalassospira lucentensis MCCC 1A02072.</title>
        <authorList>
            <person name="Lu L."/>
            <person name="Lai Q."/>
            <person name="Shao Z."/>
            <person name="Qian P."/>
        </authorList>
    </citation>
    <scope>NUCLEOTIDE SEQUENCE [LARGE SCALE GENOMIC DNA]</scope>
    <source>
        <strain evidence="10 11">MCCC 1A02072</strain>
    </source>
</reference>
<accession>A0A154L570</accession>
<evidence type="ECO:0000256" key="6">
    <source>
        <dbReference type="ARBA" id="ARBA00047517"/>
    </source>
</evidence>
<dbReference type="InterPro" id="IPR015424">
    <property type="entry name" value="PyrdxlP-dep_Trfase"/>
</dbReference>
<evidence type="ECO:0000256" key="5">
    <source>
        <dbReference type="ARBA" id="ARBA00046315"/>
    </source>
</evidence>
<dbReference type="OrthoDB" id="9790858at2"/>
<comment type="pathway">
    <text evidence="5">Amino-acid biosynthesis; L-methionine biosynthesis via de novo pathway; L-homocysteine from L-cystathionine: step 1/1.</text>
</comment>
<keyword evidence="4 10" id="KW-0456">Lyase</keyword>
<name>A0A154L570_9PROT</name>
<comment type="cofactor">
    <cofactor evidence="1 9">
        <name>pyridoxal 5'-phosphate</name>
        <dbReference type="ChEBI" id="CHEBI:597326"/>
    </cofactor>
</comment>
<dbReference type="InterPro" id="IPR054542">
    <property type="entry name" value="Cys_met_metab_PP"/>
</dbReference>
<gene>
    <name evidence="10" type="ORF">AUP42_01525</name>
</gene>
<dbReference type="PANTHER" id="PTHR43500:SF1">
    <property type="entry name" value="CYSTATHIONINE BETA-LYASE-RELATED"/>
    <property type="match status" value="1"/>
</dbReference>
<comment type="caution">
    <text evidence="10">The sequence shown here is derived from an EMBL/GenBank/DDBJ whole genome shotgun (WGS) entry which is preliminary data.</text>
</comment>
<dbReference type="Pfam" id="PF01053">
    <property type="entry name" value="Cys_Met_Meta_PP"/>
    <property type="match status" value="1"/>
</dbReference>
<sequence>MSGNRPQKPATKLVHAGRRSSEYHGVVNPPVLHASTILFETLADLEKAGASSPGKVTYGRHGTPTRFLLEEAVAELEGGFGTLCVSSGVAAITNAILAFVKPGDHILVTDSTYYPTRNLCNTFLKRFGVETEYYDPAIGGDIAGLIRDNTALIWCESPGSLTFEMQDIPAISAAARARGVKVLLDNTWASPMLCRPFDMGVDVSVQAGTKYIVGHSDVMLGTITTATEEDLLTIKKQIIISGDAVGPDDCYLAQRGLRTLGVRLRQHHESGIKVAQWLQTRPEVKRVLHPALPDDPGHAIWKRDFIGASGLFSFILKPVTKPQLANMVDHMDLFGMGFSWGGFESLILPSDPKNIRTATKWDEDGQLIRLHIGLEDTDDLIADLEAGFARLEMA</sequence>
<dbReference type="InterPro" id="IPR000277">
    <property type="entry name" value="Cys/Met-Metab_PyrdxlP-dep_enz"/>
</dbReference>
<protein>
    <submittedName>
        <fullName evidence="10">Cystathionine beta-lyase</fullName>
    </submittedName>
</protein>
<keyword evidence="3 8" id="KW-0663">Pyridoxal phosphate</keyword>
<dbReference type="Proteomes" id="UP000076335">
    <property type="component" value="Unassembled WGS sequence"/>
</dbReference>
<dbReference type="AlphaFoldDB" id="A0A154L570"/>
<dbReference type="FunFam" id="3.40.640.10:FF:000046">
    <property type="entry name" value="Cystathionine gamma-lyase"/>
    <property type="match status" value="1"/>
</dbReference>
<evidence type="ECO:0000256" key="4">
    <source>
        <dbReference type="ARBA" id="ARBA00023239"/>
    </source>
</evidence>
<dbReference type="GO" id="GO:0019450">
    <property type="term" value="P:L-cysteine catabolic process to pyruvate"/>
    <property type="evidence" value="ECO:0007669"/>
    <property type="project" value="TreeGrafter"/>
</dbReference>
<dbReference type="RefSeq" id="WP_062951862.1">
    <property type="nucleotide sequence ID" value="NZ_LPVY01000012.1"/>
</dbReference>
<organism evidence="10 11">
    <name type="scientific">Thalassospira lucentensis</name>
    <dbReference type="NCBI Taxonomy" id="168935"/>
    <lineage>
        <taxon>Bacteria</taxon>
        <taxon>Pseudomonadati</taxon>
        <taxon>Pseudomonadota</taxon>
        <taxon>Alphaproteobacteria</taxon>
        <taxon>Rhodospirillales</taxon>
        <taxon>Thalassospiraceae</taxon>
        <taxon>Thalassospira</taxon>
    </lineage>
</organism>
<evidence type="ECO:0000256" key="9">
    <source>
        <dbReference type="RuleBase" id="RU362118"/>
    </source>
</evidence>
<dbReference type="GO" id="GO:0030170">
    <property type="term" value="F:pyridoxal phosphate binding"/>
    <property type="evidence" value="ECO:0007669"/>
    <property type="project" value="InterPro"/>
</dbReference>
<evidence type="ECO:0000256" key="2">
    <source>
        <dbReference type="ARBA" id="ARBA00009077"/>
    </source>
</evidence>
<dbReference type="Gene3D" id="3.90.1150.10">
    <property type="entry name" value="Aspartate Aminotransferase, domain 1"/>
    <property type="match status" value="1"/>
</dbReference>
<comment type="catalytic activity">
    <reaction evidence="7">
        <text>an S-substituted L-cysteine + H2O = a thiol + pyruvate + NH4(+)</text>
        <dbReference type="Rhea" id="RHEA:18121"/>
        <dbReference type="ChEBI" id="CHEBI:15361"/>
        <dbReference type="ChEBI" id="CHEBI:15377"/>
        <dbReference type="ChEBI" id="CHEBI:28938"/>
        <dbReference type="ChEBI" id="CHEBI:29256"/>
        <dbReference type="ChEBI" id="CHEBI:58717"/>
        <dbReference type="EC" id="4.4.1.13"/>
    </reaction>
</comment>
<evidence type="ECO:0000256" key="3">
    <source>
        <dbReference type="ARBA" id="ARBA00022898"/>
    </source>
</evidence>
<dbReference type="PANTHER" id="PTHR43500">
    <property type="entry name" value="CYSTATHIONINE BETA-LYASE-RELATED"/>
    <property type="match status" value="1"/>
</dbReference>
<dbReference type="PIRSF" id="PIRSF001434">
    <property type="entry name" value="CGS"/>
    <property type="match status" value="1"/>
</dbReference>
<dbReference type="PROSITE" id="PS00868">
    <property type="entry name" value="CYS_MET_METAB_PP"/>
    <property type="match status" value="1"/>
</dbReference>
<evidence type="ECO:0000256" key="7">
    <source>
        <dbReference type="ARBA" id="ARBA00047625"/>
    </source>
</evidence>
<dbReference type="GO" id="GO:0047804">
    <property type="term" value="F:cysteine-S-conjugate beta-lyase activity"/>
    <property type="evidence" value="ECO:0007669"/>
    <property type="project" value="UniProtKB-EC"/>
</dbReference>
<dbReference type="InterPro" id="IPR015421">
    <property type="entry name" value="PyrdxlP-dep_Trfase_major"/>
</dbReference>
<dbReference type="InterPro" id="IPR006233">
    <property type="entry name" value="Cys_b_lyase_bac"/>
</dbReference>
<comment type="catalytic activity">
    <reaction evidence="6">
        <text>L,L-cystathionine + H2O = L-homocysteine + pyruvate + NH4(+)</text>
        <dbReference type="Rhea" id="RHEA:13965"/>
        <dbReference type="ChEBI" id="CHEBI:15361"/>
        <dbReference type="ChEBI" id="CHEBI:15377"/>
        <dbReference type="ChEBI" id="CHEBI:28938"/>
        <dbReference type="ChEBI" id="CHEBI:58161"/>
        <dbReference type="ChEBI" id="CHEBI:58199"/>
    </reaction>
</comment>
<evidence type="ECO:0000256" key="8">
    <source>
        <dbReference type="PIRSR" id="PIRSR001434-2"/>
    </source>
</evidence>
<dbReference type="FunFam" id="3.90.1150.10:FF:000058">
    <property type="entry name" value="Cystathionine beta-lyase"/>
    <property type="match status" value="1"/>
</dbReference>
<dbReference type="CDD" id="cd00614">
    <property type="entry name" value="CGS_like"/>
    <property type="match status" value="1"/>
</dbReference>
<dbReference type="GO" id="GO:0019346">
    <property type="term" value="P:transsulfuration"/>
    <property type="evidence" value="ECO:0007669"/>
    <property type="project" value="InterPro"/>
</dbReference>
<dbReference type="InterPro" id="IPR015422">
    <property type="entry name" value="PyrdxlP-dep_Trfase_small"/>
</dbReference>
<evidence type="ECO:0000256" key="1">
    <source>
        <dbReference type="ARBA" id="ARBA00001933"/>
    </source>
</evidence>
<dbReference type="EMBL" id="LPVY01000012">
    <property type="protein sequence ID" value="KZB64601.1"/>
    <property type="molecule type" value="Genomic_DNA"/>
</dbReference>
<comment type="similarity">
    <text evidence="2 9">Belongs to the trans-sulfuration enzymes family.</text>
</comment>
<dbReference type="Gene3D" id="3.40.640.10">
    <property type="entry name" value="Type I PLP-dependent aspartate aminotransferase-like (Major domain)"/>
    <property type="match status" value="1"/>
</dbReference>
<dbReference type="NCBIfam" id="TIGR01324">
    <property type="entry name" value="cysta_beta_ly_B"/>
    <property type="match status" value="1"/>
</dbReference>
<evidence type="ECO:0000313" key="11">
    <source>
        <dbReference type="Proteomes" id="UP000076335"/>
    </source>
</evidence>
<dbReference type="SUPFAM" id="SSF53383">
    <property type="entry name" value="PLP-dependent transferases"/>
    <property type="match status" value="1"/>
</dbReference>
<evidence type="ECO:0000313" key="10">
    <source>
        <dbReference type="EMBL" id="KZB64601.1"/>
    </source>
</evidence>
<feature type="modified residue" description="N6-(pyridoxal phosphate)lysine" evidence="8">
    <location>
        <position position="210"/>
    </location>
</feature>
<proteinExistence type="inferred from homology"/>